<evidence type="ECO:0000256" key="8">
    <source>
        <dbReference type="SAM" id="MobiDB-lite"/>
    </source>
</evidence>
<dbReference type="EMBL" id="AEQP01000004">
    <property type="protein sequence ID" value="EFV95095.1"/>
    <property type="molecule type" value="Genomic_DNA"/>
</dbReference>
<evidence type="ECO:0000256" key="1">
    <source>
        <dbReference type="ARBA" id="ARBA00006249"/>
    </source>
</evidence>
<evidence type="ECO:0000256" key="6">
    <source>
        <dbReference type="ARBA" id="ARBA00022837"/>
    </source>
</evidence>
<evidence type="ECO:0000256" key="5">
    <source>
        <dbReference type="ARBA" id="ARBA00022801"/>
    </source>
</evidence>
<keyword evidence="2" id="KW-0719">Serine esterase</keyword>
<evidence type="ECO:0000256" key="4">
    <source>
        <dbReference type="ARBA" id="ARBA00022729"/>
    </source>
</evidence>
<dbReference type="SUPFAM" id="SSF53474">
    <property type="entry name" value="alpha/beta-Hydrolases"/>
    <property type="match status" value="1"/>
</dbReference>
<keyword evidence="5" id="KW-0378">Hydrolase</keyword>
<proteinExistence type="inferred from homology"/>
<evidence type="ECO:0000313" key="11">
    <source>
        <dbReference type="Proteomes" id="UP000011021"/>
    </source>
</evidence>
<comment type="similarity">
    <text evidence="1">Belongs to the tannase family.</text>
</comment>
<dbReference type="RefSeq" id="WP_005673271.1">
    <property type="nucleotide sequence ID" value="NZ_CP146288.1"/>
</dbReference>
<dbReference type="Pfam" id="PF07519">
    <property type="entry name" value="Tannase"/>
    <property type="match status" value="2"/>
</dbReference>
<keyword evidence="3" id="KW-0479">Metal-binding</keyword>
<keyword evidence="11" id="KW-1185">Reference proteome</keyword>
<feature type="region of interest" description="Disordered" evidence="8">
    <location>
        <begin position="349"/>
        <end position="409"/>
    </location>
</feature>
<dbReference type="PANTHER" id="PTHR33938:SF15">
    <property type="entry name" value="FERULOYL ESTERASE B-RELATED"/>
    <property type="match status" value="1"/>
</dbReference>
<organism evidence="10 11">
    <name type="scientific">Lautropia mirabilis ATCC 51599</name>
    <dbReference type="NCBI Taxonomy" id="887898"/>
    <lineage>
        <taxon>Bacteria</taxon>
        <taxon>Pseudomonadati</taxon>
        <taxon>Pseudomonadota</taxon>
        <taxon>Betaproteobacteria</taxon>
        <taxon>Burkholderiales</taxon>
        <taxon>Burkholderiaceae</taxon>
        <taxon>Lautropia</taxon>
    </lineage>
</organism>
<dbReference type="Gene3D" id="3.40.50.1820">
    <property type="entry name" value="alpha/beta hydrolase"/>
    <property type="match status" value="1"/>
</dbReference>
<dbReference type="Proteomes" id="UP000011021">
    <property type="component" value="Unassembled WGS sequence"/>
</dbReference>
<dbReference type="eggNOG" id="COG1506">
    <property type="taxonomic scope" value="Bacteria"/>
</dbReference>
<dbReference type="STRING" id="887898.HMPREF0551_1053"/>
<dbReference type="GO" id="GO:0046872">
    <property type="term" value="F:metal ion binding"/>
    <property type="evidence" value="ECO:0007669"/>
    <property type="project" value="UniProtKB-KW"/>
</dbReference>
<feature type="chain" id="PRO_5003224604" evidence="9">
    <location>
        <begin position="32"/>
        <end position="630"/>
    </location>
</feature>
<protein>
    <submittedName>
        <fullName evidence="10">Tannase and feruloyl esterase</fullName>
    </submittedName>
</protein>
<sequence length="630" mass="68478">MILQPGRLRRRLSLLLAALPWVLALPLDAQAVQDLPPVMPRLPCTLNSFADASLAEAPTQVTSVQTEDINGKAMCLVQGVISPQIRFIVRLPVAGWTQRYLQTGCGGLCGRLAIHSPQRDCSFERDGTLAMASTDMGHTSGAGGIWAAADMQLRVDFGYRAVHATRLIAGELIHRYYGQPPKYTYFSGCSDGGREALMAVQLYPKDFNGVVAGAPSLVFTIQNSMYHGWNARIVQPDSDQPAIREDDLPILHRRAVQACDAADGTTDGLVSDPTCKVDPWQWVCPDKVADPSRDLMNAGNCISPRTAAAVAEVYRGAHDGDHKLVLGSVLPGSELAWLRVLVPRNAVLQRQTQQRSSHDMSTPLHPSKTPSPAAPPPPKPAPNAHAAVPDAATPTRPPSPEGTPIDQVVLPPTARTVSLKSSSDIIPALAYPGSYDPHWKLANFRFTRESLQRLAPMHALLDASNPDLSAYREAGGKVLIWHGLADPNITPMNAIAYWQAVRDLDPQADDMLRLFLIPGMYHCDRGDGLGSLDVTTPLMDWVEDGLAPETLFASATEVDARAGRGRPIQRFPYLTVLKPGGDPANPADWQRGRTIDIDPALYRNWAGAEFFKPGFQRFCGFSGLQFVCQP</sequence>
<comment type="caution">
    <text evidence="10">The sequence shown here is derived from an EMBL/GenBank/DDBJ whole genome shotgun (WGS) entry which is preliminary data.</text>
</comment>
<feature type="signal peptide" evidence="9">
    <location>
        <begin position="1"/>
        <end position="31"/>
    </location>
</feature>
<gene>
    <name evidence="10" type="ORF">HMPREF0551_1053</name>
</gene>
<accession>E7RWJ1</accession>
<keyword evidence="6" id="KW-0106">Calcium</keyword>
<dbReference type="InterPro" id="IPR029058">
    <property type="entry name" value="AB_hydrolase_fold"/>
</dbReference>
<evidence type="ECO:0000256" key="9">
    <source>
        <dbReference type="SAM" id="SignalP"/>
    </source>
</evidence>
<evidence type="ECO:0000313" key="10">
    <source>
        <dbReference type="EMBL" id="EFV95095.1"/>
    </source>
</evidence>
<keyword evidence="4 9" id="KW-0732">Signal</keyword>
<dbReference type="HOGENOM" id="CLU_014819_4_1_4"/>
<reference evidence="10 11" key="1">
    <citation type="submission" date="2010-12" db="EMBL/GenBank/DDBJ databases">
        <authorList>
            <person name="Muzny D."/>
            <person name="Qin X."/>
            <person name="Deng J."/>
            <person name="Jiang H."/>
            <person name="Liu Y."/>
            <person name="Qu J."/>
            <person name="Song X.-Z."/>
            <person name="Zhang L."/>
            <person name="Thornton R."/>
            <person name="Coyle M."/>
            <person name="Francisco L."/>
            <person name="Jackson L."/>
            <person name="Javaid M."/>
            <person name="Korchina V."/>
            <person name="Kovar C."/>
            <person name="Mata R."/>
            <person name="Mathew T."/>
            <person name="Ngo R."/>
            <person name="Nguyen L."/>
            <person name="Nguyen N."/>
            <person name="Okwuonu G."/>
            <person name="Ongeri F."/>
            <person name="Pham C."/>
            <person name="Simmons D."/>
            <person name="Wilczek-Boney K."/>
            <person name="Hale W."/>
            <person name="Jakkamsetti A."/>
            <person name="Pham P."/>
            <person name="Ruth R."/>
            <person name="San Lucas F."/>
            <person name="Warren J."/>
            <person name="Zhang J."/>
            <person name="Zhao Z."/>
            <person name="Zhou C."/>
            <person name="Zhu D."/>
            <person name="Lee S."/>
            <person name="Bess C."/>
            <person name="Blankenburg K."/>
            <person name="Forbes L."/>
            <person name="Fu Q."/>
            <person name="Gubbala S."/>
            <person name="Hirani K."/>
            <person name="Jayaseelan J.C."/>
            <person name="Lara F."/>
            <person name="Munidasa M."/>
            <person name="Palculict T."/>
            <person name="Patil S."/>
            <person name="Pu L.-L."/>
            <person name="Saada N."/>
            <person name="Tang L."/>
            <person name="Weissenberger G."/>
            <person name="Zhu Y."/>
            <person name="Hemphill L."/>
            <person name="Shang Y."/>
            <person name="Youmans B."/>
            <person name="Ayvaz T."/>
            <person name="Ross M."/>
            <person name="Santibanez J."/>
            <person name="Aqrawi P."/>
            <person name="Gross S."/>
            <person name="Joshi V."/>
            <person name="Fowler G."/>
            <person name="Nazareth L."/>
            <person name="Reid J."/>
            <person name="Worley K."/>
            <person name="Petrosino J."/>
            <person name="Highlander S."/>
            <person name="Gibbs R."/>
        </authorList>
    </citation>
    <scope>NUCLEOTIDE SEQUENCE [LARGE SCALE GENOMIC DNA]</scope>
    <source>
        <strain evidence="10 11">ATCC 51599</strain>
    </source>
</reference>
<name>E7RWJ1_9BURK</name>
<feature type="compositionally biased region" description="Pro residues" evidence="8">
    <location>
        <begin position="372"/>
        <end position="381"/>
    </location>
</feature>
<dbReference type="AlphaFoldDB" id="E7RWJ1"/>
<dbReference type="InterPro" id="IPR011118">
    <property type="entry name" value="Tannase/feruloyl_esterase"/>
</dbReference>
<evidence type="ECO:0000256" key="2">
    <source>
        <dbReference type="ARBA" id="ARBA00022487"/>
    </source>
</evidence>
<keyword evidence="7" id="KW-1015">Disulfide bond</keyword>
<dbReference type="PANTHER" id="PTHR33938">
    <property type="entry name" value="FERULOYL ESTERASE B-RELATED"/>
    <property type="match status" value="1"/>
</dbReference>
<feature type="compositionally biased region" description="Low complexity" evidence="8">
    <location>
        <begin position="382"/>
        <end position="394"/>
    </location>
</feature>
<dbReference type="GO" id="GO:0052689">
    <property type="term" value="F:carboxylic ester hydrolase activity"/>
    <property type="evidence" value="ECO:0007669"/>
    <property type="project" value="UniProtKB-KW"/>
</dbReference>
<evidence type="ECO:0000256" key="3">
    <source>
        <dbReference type="ARBA" id="ARBA00022723"/>
    </source>
</evidence>
<evidence type="ECO:0000256" key="7">
    <source>
        <dbReference type="ARBA" id="ARBA00023157"/>
    </source>
</evidence>